<keyword evidence="1" id="KW-0472">Membrane</keyword>
<evidence type="ECO:0000313" key="3">
    <source>
        <dbReference type="Proteomes" id="UP000762676"/>
    </source>
</evidence>
<organism evidence="2 3">
    <name type="scientific">Elysia marginata</name>
    <dbReference type="NCBI Taxonomy" id="1093978"/>
    <lineage>
        <taxon>Eukaryota</taxon>
        <taxon>Metazoa</taxon>
        <taxon>Spiralia</taxon>
        <taxon>Lophotrochozoa</taxon>
        <taxon>Mollusca</taxon>
        <taxon>Gastropoda</taxon>
        <taxon>Heterobranchia</taxon>
        <taxon>Euthyneura</taxon>
        <taxon>Panpulmonata</taxon>
        <taxon>Sacoglossa</taxon>
        <taxon>Placobranchoidea</taxon>
        <taxon>Plakobranchidae</taxon>
        <taxon>Elysia</taxon>
    </lineage>
</organism>
<reference evidence="2 3" key="1">
    <citation type="journal article" date="2021" name="Elife">
        <title>Chloroplast acquisition without the gene transfer in kleptoplastic sea slugs, Plakobranchus ocellatus.</title>
        <authorList>
            <person name="Maeda T."/>
            <person name="Takahashi S."/>
            <person name="Yoshida T."/>
            <person name="Shimamura S."/>
            <person name="Takaki Y."/>
            <person name="Nagai Y."/>
            <person name="Toyoda A."/>
            <person name="Suzuki Y."/>
            <person name="Arimoto A."/>
            <person name="Ishii H."/>
            <person name="Satoh N."/>
            <person name="Nishiyama T."/>
            <person name="Hasebe M."/>
            <person name="Maruyama T."/>
            <person name="Minagawa J."/>
            <person name="Obokata J."/>
            <person name="Shigenobu S."/>
        </authorList>
    </citation>
    <scope>NUCLEOTIDE SEQUENCE [LARGE SCALE GENOMIC DNA]</scope>
</reference>
<dbReference type="Proteomes" id="UP000762676">
    <property type="component" value="Unassembled WGS sequence"/>
</dbReference>
<keyword evidence="3" id="KW-1185">Reference proteome</keyword>
<accession>A0AAV4HKE9</accession>
<gene>
    <name evidence="2" type="ORF">ElyMa_006327000</name>
</gene>
<keyword evidence="1" id="KW-0812">Transmembrane</keyword>
<evidence type="ECO:0000313" key="2">
    <source>
        <dbReference type="EMBL" id="GFR97533.1"/>
    </source>
</evidence>
<evidence type="ECO:0000256" key="1">
    <source>
        <dbReference type="SAM" id="Phobius"/>
    </source>
</evidence>
<feature type="transmembrane region" description="Helical" evidence="1">
    <location>
        <begin position="32"/>
        <end position="53"/>
    </location>
</feature>
<name>A0AAV4HKE9_9GAST</name>
<comment type="caution">
    <text evidence="2">The sequence shown here is derived from an EMBL/GenBank/DDBJ whole genome shotgun (WGS) entry which is preliminary data.</text>
</comment>
<dbReference type="EMBL" id="BMAT01012700">
    <property type="protein sequence ID" value="GFR97533.1"/>
    <property type="molecule type" value="Genomic_DNA"/>
</dbReference>
<protein>
    <submittedName>
        <fullName evidence="2">Uncharacterized protein</fullName>
    </submittedName>
</protein>
<proteinExistence type="predicted"/>
<keyword evidence="1" id="KW-1133">Transmembrane helix</keyword>
<dbReference type="AlphaFoldDB" id="A0AAV4HKE9"/>
<sequence length="153" mass="16611">MAASISQGEASKASHAIISGGGRWSMGYKACWTSWVIIVLAAAPCPVMSSYALDSKSTSIIPKASKILLGHVHTKSTSIIPKASKLLLGHVHSKSTSIIPKASKLLLGHDHSKSTSWAYYSTETLKSYKANYVMQDFFINMEDDRDSTEENFA</sequence>